<dbReference type="EMBL" id="UGPG01000001">
    <property type="protein sequence ID" value="STY43454.1"/>
    <property type="molecule type" value="Genomic_DNA"/>
</dbReference>
<evidence type="ECO:0000256" key="2">
    <source>
        <dbReference type="ARBA" id="ARBA00022491"/>
    </source>
</evidence>
<dbReference type="FunFam" id="1.10.260.40:FF:000002">
    <property type="entry name" value="HTH-type transcriptional repressor PurR"/>
    <property type="match status" value="1"/>
</dbReference>
<evidence type="ECO:0000313" key="8">
    <source>
        <dbReference type="EMBL" id="STY43454.1"/>
    </source>
</evidence>
<evidence type="ECO:0000256" key="3">
    <source>
        <dbReference type="ARBA" id="ARBA00023015"/>
    </source>
</evidence>
<evidence type="ECO:0000256" key="1">
    <source>
        <dbReference type="ARBA" id="ARBA00019435"/>
    </source>
</evidence>
<accession>A0A378MC84</accession>
<dbReference type="Proteomes" id="UP000254879">
    <property type="component" value="Unassembled WGS sequence"/>
</dbReference>
<keyword evidence="5 7" id="KW-0010">Activator</keyword>
<dbReference type="InterPro" id="IPR010982">
    <property type="entry name" value="Lambda_DNA-bd_dom_sf"/>
</dbReference>
<dbReference type="InterPro" id="IPR028082">
    <property type="entry name" value="Peripla_BP_I"/>
</dbReference>
<dbReference type="Pfam" id="PF13377">
    <property type="entry name" value="Peripla_BP_3"/>
    <property type="match status" value="1"/>
</dbReference>
<dbReference type="RefSeq" id="WP_003755513.1">
    <property type="nucleotide sequence ID" value="NZ_CABKNG010000001.1"/>
</dbReference>
<dbReference type="PANTHER" id="PTHR30146">
    <property type="entry name" value="LACI-RELATED TRANSCRIPTIONAL REPRESSOR"/>
    <property type="match status" value="1"/>
</dbReference>
<comment type="function">
    <text evidence="7">Global transcriptional regulator of carbon catabolite repression (CCR) and carbon catabolite activation (CCA), which ensures optimal energy usage under diverse conditions.</text>
</comment>
<name>A0A378MC84_LISGR</name>
<keyword evidence="6 7" id="KW-0804">Transcription</keyword>
<keyword evidence="4 7" id="KW-0238">DNA-binding</keyword>
<dbReference type="FunFam" id="3.40.50.2300:FF:000012">
    <property type="entry name" value="Catabolite control protein A"/>
    <property type="match status" value="1"/>
</dbReference>
<dbReference type="PROSITE" id="PS50932">
    <property type="entry name" value="HTH_LACI_2"/>
    <property type="match status" value="1"/>
</dbReference>
<dbReference type="GO" id="GO:0000976">
    <property type="term" value="F:transcription cis-regulatory region binding"/>
    <property type="evidence" value="ECO:0007669"/>
    <property type="project" value="TreeGrafter"/>
</dbReference>
<reference evidence="8 9" key="1">
    <citation type="submission" date="2018-06" db="EMBL/GenBank/DDBJ databases">
        <authorList>
            <consortium name="Pathogen Informatics"/>
            <person name="Doyle S."/>
        </authorList>
    </citation>
    <scope>NUCLEOTIDE SEQUENCE [LARGE SCALE GENOMIC DNA]</scope>
    <source>
        <strain evidence="9">NCTC 10815</strain>
    </source>
</reference>
<dbReference type="GO" id="GO:0003700">
    <property type="term" value="F:DNA-binding transcription factor activity"/>
    <property type="evidence" value="ECO:0007669"/>
    <property type="project" value="TreeGrafter"/>
</dbReference>
<dbReference type="SUPFAM" id="SSF53822">
    <property type="entry name" value="Periplasmic binding protein-like I"/>
    <property type="match status" value="1"/>
</dbReference>
<dbReference type="InterPro" id="IPR046335">
    <property type="entry name" value="LacI/GalR-like_sensor"/>
</dbReference>
<dbReference type="InterPro" id="IPR006377">
    <property type="entry name" value="CcpA"/>
</dbReference>
<dbReference type="PRINTS" id="PR00036">
    <property type="entry name" value="HTHLACI"/>
</dbReference>
<evidence type="ECO:0000256" key="5">
    <source>
        <dbReference type="ARBA" id="ARBA00023159"/>
    </source>
</evidence>
<dbReference type="Gene3D" id="3.40.50.2300">
    <property type="match status" value="2"/>
</dbReference>
<dbReference type="SMART" id="SM00354">
    <property type="entry name" value="HTH_LACI"/>
    <property type="match status" value="1"/>
</dbReference>
<sequence length="335" mass="36603">MNVTIYDVAREANVSMATVSRVVNGNPNVKPVTRKKVLDVINKLGYRPNAVARGLASKRTTTVGVIIPDISNVFYAELARGIEDIATMYKYNIILSNSDENEMKELQVLNTLLGKQVDGIIYMGERISEQLQEEFDRSPAPVVLAGSVDQANKLASVNIDYREATKAAVKRFIENGHDKIAFVIGSLNEPVNRDLKLGGYKDALEEAGIAYDETYVLEADYNYAAGVKAWEELSNLAHTPNAVIAADDELGVGILNAALDAGVSVPDDLEIITSNNTKLTLMTRPQLSTVVQPLYDIGAVAMRLLTKLMSSDEVDEKAVILPHSEKFRGTTKNKS</sequence>
<evidence type="ECO:0000313" key="9">
    <source>
        <dbReference type="Proteomes" id="UP000254879"/>
    </source>
</evidence>
<organism evidence="8 9">
    <name type="scientific">Listeria grayi</name>
    <name type="common">Listeria murrayi</name>
    <dbReference type="NCBI Taxonomy" id="1641"/>
    <lineage>
        <taxon>Bacteria</taxon>
        <taxon>Bacillati</taxon>
        <taxon>Bacillota</taxon>
        <taxon>Bacilli</taxon>
        <taxon>Bacillales</taxon>
        <taxon>Listeriaceae</taxon>
        <taxon>Listeria</taxon>
    </lineage>
</organism>
<dbReference type="PANTHER" id="PTHR30146:SF150">
    <property type="entry name" value="ARABINOSE METABOLISM TRANSCRIPTIONAL REPRESSOR"/>
    <property type="match status" value="1"/>
</dbReference>
<proteinExistence type="predicted"/>
<protein>
    <recommendedName>
        <fullName evidence="1 7">Catabolite control protein A</fullName>
    </recommendedName>
</protein>
<dbReference type="AlphaFoldDB" id="A0A378MC84"/>
<dbReference type="Pfam" id="PF00356">
    <property type="entry name" value="LacI"/>
    <property type="match status" value="1"/>
</dbReference>
<dbReference type="Gene3D" id="1.10.260.40">
    <property type="entry name" value="lambda repressor-like DNA-binding domains"/>
    <property type="match status" value="1"/>
</dbReference>
<keyword evidence="2 7" id="KW-0678">Repressor</keyword>
<dbReference type="PROSITE" id="PS00356">
    <property type="entry name" value="HTH_LACI_1"/>
    <property type="match status" value="1"/>
</dbReference>
<evidence type="ECO:0000256" key="7">
    <source>
        <dbReference type="RuleBase" id="RU368079"/>
    </source>
</evidence>
<gene>
    <name evidence="8" type="primary">ccpA_2</name>
    <name evidence="8" type="ORF">NCTC10815_00750</name>
</gene>
<keyword evidence="3 7" id="KW-0805">Transcription regulation</keyword>
<dbReference type="InterPro" id="IPR000843">
    <property type="entry name" value="HTH_LacI"/>
</dbReference>
<evidence type="ECO:0000256" key="6">
    <source>
        <dbReference type="ARBA" id="ARBA00023163"/>
    </source>
</evidence>
<evidence type="ECO:0000256" key="4">
    <source>
        <dbReference type="ARBA" id="ARBA00023125"/>
    </source>
</evidence>
<dbReference type="NCBIfam" id="TIGR01481">
    <property type="entry name" value="ccpA"/>
    <property type="match status" value="1"/>
</dbReference>
<dbReference type="CDD" id="cd06298">
    <property type="entry name" value="PBP1_CcpA"/>
    <property type="match status" value="1"/>
</dbReference>
<dbReference type="OrthoDB" id="9784962at2"/>
<dbReference type="CDD" id="cd01392">
    <property type="entry name" value="HTH_LacI"/>
    <property type="match status" value="1"/>
</dbReference>
<dbReference type="SUPFAM" id="SSF47413">
    <property type="entry name" value="lambda repressor-like DNA-binding domains"/>
    <property type="match status" value="1"/>
</dbReference>